<proteinExistence type="predicted"/>
<name>A0A067M9A3_BOTB1</name>
<keyword evidence="2" id="KW-1185">Reference proteome</keyword>
<sequence length="293" mass="32619">MVSNRHANVERGSFSPAAARWSSAPEALDTAFYNLSVQEELYSVQSPPPVLPQGSMEGLRTSVYSQSPAFAVHNRFIYNREERDAIVNPGLEELLRKAKDLYEQGNCDIIVFAYCPDSNDTREYFSAGILNDDSARVSCGTIPKNFRDIAESRRNIFLEKNVLRAQMRQAFTAADHFQHHLVGNRSASPARGSTAAVFSASNTPGPSGVLAASGFPSDITEYLVRIGVGKVQRQGLELTWYQTKEEAEHGFFIEEVLSEMKISLETKSHIELKLLRSLQSHVNLYTPSIQTDN</sequence>
<reference evidence="2" key="1">
    <citation type="journal article" date="2014" name="Proc. Natl. Acad. Sci. U.S.A.">
        <title>Extensive sampling of basidiomycete genomes demonstrates inadequacy of the white-rot/brown-rot paradigm for wood decay fungi.</title>
        <authorList>
            <person name="Riley R."/>
            <person name="Salamov A.A."/>
            <person name="Brown D.W."/>
            <person name="Nagy L.G."/>
            <person name="Floudas D."/>
            <person name="Held B.W."/>
            <person name="Levasseur A."/>
            <person name="Lombard V."/>
            <person name="Morin E."/>
            <person name="Otillar R."/>
            <person name="Lindquist E.A."/>
            <person name="Sun H."/>
            <person name="LaButti K.M."/>
            <person name="Schmutz J."/>
            <person name="Jabbour D."/>
            <person name="Luo H."/>
            <person name="Baker S.E."/>
            <person name="Pisabarro A.G."/>
            <person name="Walton J.D."/>
            <person name="Blanchette R.A."/>
            <person name="Henrissat B."/>
            <person name="Martin F."/>
            <person name="Cullen D."/>
            <person name="Hibbett D.S."/>
            <person name="Grigoriev I.V."/>
        </authorList>
    </citation>
    <scope>NUCLEOTIDE SEQUENCE [LARGE SCALE GENOMIC DNA]</scope>
    <source>
        <strain evidence="2">FD-172 SS1</strain>
    </source>
</reference>
<evidence type="ECO:0000313" key="1">
    <source>
        <dbReference type="EMBL" id="KDQ08432.1"/>
    </source>
</evidence>
<gene>
    <name evidence="1" type="ORF">BOTBODRAFT_179920</name>
</gene>
<dbReference type="EMBL" id="KL198091">
    <property type="protein sequence ID" value="KDQ08432.1"/>
    <property type="molecule type" value="Genomic_DNA"/>
</dbReference>
<protein>
    <submittedName>
        <fullName evidence="1">Uncharacterized protein</fullName>
    </submittedName>
</protein>
<evidence type="ECO:0000313" key="2">
    <source>
        <dbReference type="Proteomes" id="UP000027195"/>
    </source>
</evidence>
<dbReference type="HOGENOM" id="CLU_1004691_0_0_1"/>
<accession>A0A067M9A3</accession>
<organism evidence="1 2">
    <name type="scientific">Botryobasidium botryosum (strain FD-172 SS1)</name>
    <dbReference type="NCBI Taxonomy" id="930990"/>
    <lineage>
        <taxon>Eukaryota</taxon>
        <taxon>Fungi</taxon>
        <taxon>Dikarya</taxon>
        <taxon>Basidiomycota</taxon>
        <taxon>Agaricomycotina</taxon>
        <taxon>Agaricomycetes</taxon>
        <taxon>Cantharellales</taxon>
        <taxon>Botryobasidiaceae</taxon>
        <taxon>Botryobasidium</taxon>
    </lineage>
</organism>
<dbReference type="AlphaFoldDB" id="A0A067M9A3"/>
<dbReference type="InParanoid" id="A0A067M9A3"/>
<dbReference type="Proteomes" id="UP000027195">
    <property type="component" value="Unassembled WGS sequence"/>
</dbReference>